<proteinExistence type="predicted"/>
<sequence length="278" mass="31448">MDSPWDFEPTFQPDTESYEDTEDTNAHQAFRVRNQGVVNRDKILQHEVHNTRLKATLGSVTYGTFESTPVCLLIFHFSFSFRVASLSRFVLAKIRTEFCQATDSRFTKPDQYDPTQDPVVKLFAPVQIWGQRKVVQGKRSWGLSVPIMASTPIGGQAGFTINGGVEKSTDRDHRMNIQGDKHSDEEHVNGDNKVEWTIDENRAQKDGIPHRLTTAVVITLPSNGSGIQVREKHDPLYLDGKTSKGKSPLPDHTIDLSDPGINWAPILRLKDEYEVIFW</sequence>
<organism evidence="2 3">
    <name type="scientific">Fusarium oxysporum</name>
    <name type="common">Fusarium vascular wilt</name>
    <dbReference type="NCBI Taxonomy" id="5507"/>
    <lineage>
        <taxon>Eukaryota</taxon>
        <taxon>Fungi</taxon>
        <taxon>Dikarya</taxon>
        <taxon>Ascomycota</taxon>
        <taxon>Pezizomycotina</taxon>
        <taxon>Sordariomycetes</taxon>
        <taxon>Hypocreomycetidae</taxon>
        <taxon>Hypocreales</taxon>
        <taxon>Nectriaceae</taxon>
        <taxon>Fusarium</taxon>
        <taxon>Fusarium oxysporum species complex</taxon>
    </lineage>
</organism>
<dbReference type="AlphaFoldDB" id="A0A8H5A525"/>
<reference evidence="2" key="1">
    <citation type="submission" date="2020-02" db="EMBL/GenBank/DDBJ databases">
        <title>Identification and distribution of gene clusters putatively required for synthesis of sphingolipid metabolism inhibitors in phylogenetically diverse species of the filamentous fungus Fusarium.</title>
        <authorList>
            <person name="Kim H.-S."/>
            <person name="Busman M."/>
            <person name="Brown D.W."/>
            <person name="Divon H."/>
            <person name="Uhlig S."/>
            <person name="Proctor R.H."/>
        </authorList>
    </citation>
    <scope>NUCLEOTIDE SEQUENCE [LARGE SCALE GENOMIC DNA]</scope>
    <source>
        <strain evidence="2">NRRL 39464</strain>
    </source>
</reference>
<gene>
    <name evidence="2" type="ORF">FOXYS1_11234</name>
</gene>
<evidence type="ECO:0000256" key="1">
    <source>
        <dbReference type="SAM" id="MobiDB-lite"/>
    </source>
</evidence>
<evidence type="ECO:0000313" key="2">
    <source>
        <dbReference type="EMBL" id="KAF5258205.1"/>
    </source>
</evidence>
<name>A0A8H5A525_FUSOX</name>
<accession>A0A8H5A525</accession>
<feature type="region of interest" description="Disordered" evidence="1">
    <location>
        <begin position="1"/>
        <end position="22"/>
    </location>
</feature>
<evidence type="ECO:0000313" key="3">
    <source>
        <dbReference type="Proteomes" id="UP000558688"/>
    </source>
</evidence>
<dbReference type="Proteomes" id="UP000558688">
    <property type="component" value="Unassembled WGS sequence"/>
</dbReference>
<dbReference type="EMBL" id="JAAFOW010002072">
    <property type="protein sequence ID" value="KAF5258205.1"/>
    <property type="molecule type" value="Genomic_DNA"/>
</dbReference>
<comment type="caution">
    <text evidence="2">The sequence shown here is derived from an EMBL/GenBank/DDBJ whole genome shotgun (WGS) entry which is preliminary data.</text>
</comment>
<protein>
    <submittedName>
        <fullName evidence="2">Uncharacterized protein</fullName>
    </submittedName>
</protein>